<dbReference type="SUPFAM" id="SSF53474">
    <property type="entry name" value="alpha/beta-Hydrolases"/>
    <property type="match status" value="1"/>
</dbReference>
<evidence type="ECO:0000313" key="4">
    <source>
        <dbReference type="Proteomes" id="UP001165082"/>
    </source>
</evidence>
<feature type="domain" description="Fungal lipase-type" evidence="2">
    <location>
        <begin position="143"/>
        <end position="296"/>
    </location>
</feature>
<evidence type="ECO:0000313" key="3">
    <source>
        <dbReference type="EMBL" id="GMI31159.1"/>
    </source>
</evidence>
<keyword evidence="1" id="KW-1133">Transmembrane helix</keyword>
<dbReference type="InterPro" id="IPR029058">
    <property type="entry name" value="AB_hydrolase_fold"/>
</dbReference>
<proteinExistence type="predicted"/>
<gene>
    <name evidence="3" type="ORF">TrRE_jg11443</name>
</gene>
<dbReference type="Gene3D" id="3.40.50.1820">
    <property type="entry name" value="alpha/beta hydrolase"/>
    <property type="match status" value="1"/>
</dbReference>
<organism evidence="3 4">
    <name type="scientific">Triparma retinervis</name>
    <dbReference type="NCBI Taxonomy" id="2557542"/>
    <lineage>
        <taxon>Eukaryota</taxon>
        <taxon>Sar</taxon>
        <taxon>Stramenopiles</taxon>
        <taxon>Ochrophyta</taxon>
        <taxon>Bolidophyceae</taxon>
        <taxon>Parmales</taxon>
        <taxon>Triparmaceae</taxon>
        <taxon>Triparma</taxon>
    </lineage>
</organism>
<reference evidence="3" key="1">
    <citation type="submission" date="2022-07" db="EMBL/GenBank/DDBJ databases">
        <title>Genome analysis of Parmales, a sister group of diatoms, reveals the evolutionary specialization of diatoms from phago-mixotrophs to photoautotrophs.</title>
        <authorList>
            <person name="Ban H."/>
            <person name="Sato S."/>
            <person name="Yoshikawa S."/>
            <person name="Kazumasa Y."/>
            <person name="Nakamura Y."/>
            <person name="Ichinomiya M."/>
            <person name="Saitoh K."/>
            <person name="Sato N."/>
            <person name="Blanc-Mathieu R."/>
            <person name="Endo H."/>
            <person name="Kuwata A."/>
            <person name="Ogata H."/>
        </authorList>
    </citation>
    <scope>NUCLEOTIDE SEQUENCE</scope>
</reference>
<dbReference type="GO" id="GO:0006629">
    <property type="term" value="P:lipid metabolic process"/>
    <property type="evidence" value="ECO:0007669"/>
    <property type="project" value="InterPro"/>
</dbReference>
<keyword evidence="1" id="KW-0472">Membrane</keyword>
<dbReference type="AlphaFoldDB" id="A0A9W7G2N8"/>
<evidence type="ECO:0000259" key="2">
    <source>
        <dbReference type="Pfam" id="PF01764"/>
    </source>
</evidence>
<sequence length="361" mass="38063">MGYQNIPDATPSSSPIVALPTQRRSLSSFAMGLLLGLLLGVIGVLTPGSPSPAATLVPTVGSSKTSPRVSTTQSFDMSDAKKYFDFSASTYCIPPSLSSPYLTPSQVSKIKSSTGISVLNGTRVAPTDLAVVLGTENDGTGIVMSFRGSQTPINMLSDLLAWKSTASLGKGCQGCELHAGIMLDYKSISSPALSLLRWEVEKLKGGRKGRGMGRGKKNDPITVTITGHSLGGALAALTAFEYVQGLGVGSGVKVRVFTFGEPRLGNDKFAEAYGGEVDESWRVVNKGDIISHIPMQSFGYEHEGTEVWMESGGVYEVCQGGEDPNCSNSLSWLLDINEADHTKGWFGEQGGADGTMCSFLP</sequence>
<name>A0A9W7G2N8_9STRA</name>
<dbReference type="Proteomes" id="UP001165082">
    <property type="component" value="Unassembled WGS sequence"/>
</dbReference>
<accession>A0A9W7G2N8</accession>
<protein>
    <recommendedName>
        <fullName evidence="2">Fungal lipase-type domain-containing protein</fullName>
    </recommendedName>
</protein>
<dbReference type="Pfam" id="PF01764">
    <property type="entry name" value="Lipase_3"/>
    <property type="match status" value="1"/>
</dbReference>
<comment type="caution">
    <text evidence="3">The sequence shown here is derived from an EMBL/GenBank/DDBJ whole genome shotgun (WGS) entry which is preliminary data.</text>
</comment>
<dbReference type="InterPro" id="IPR002921">
    <property type="entry name" value="Fungal_lipase-type"/>
</dbReference>
<keyword evidence="1" id="KW-0812">Transmembrane</keyword>
<evidence type="ECO:0000256" key="1">
    <source>
        <dbReference type="SAM" id="Phobius"/>
    </source>
</evidence>
<dbReference type="CDD" id="cd00519">
    <property type="entry name" value="Lipase_3"/>
    <property type="match status" value="1"/>
</dbReference>
<dbReference type="PANTHER" id="PTHR45908">
    <property type="entry name" value="PROTEIN CBG11750-RELATED"/>
    <property type="match status" value="1"/>
</dbReference>
<dbReference type="OrthoDB" id="426718at2759"/>
<dbReference type="EMBL" id="BRXZ01007658">
    <property type="protein sequence ID" value="GMI31159.1"/>
    <property type="molecule type" value="Genomic_DNA"/>
</dbReference>
<feature type="transmembrane region" description="Helical" evidence="1">
    <location>
        <begin position="26"/>
        <end position="45"/>
    </location>
</feature>
<keyword evidence="4" id="KW-1185">Reference proteome</keyword>